<dbReference type="InterPro" id="IPR011032">
    <property type="entry name" value="GroES-like_sf"/>
</dbReference>
<dbReference type="Gene3D" id="3.90.180.10">
    <property type="entry name" value="Medium-chain alcohol dehydrogenases, catalytic domain"/>
    <property type="match status" value="1"/>
</dbReference>
<dbReference type="Gene3D" id="3.40.50.720">
    <property type="entry name" value="NAD(P)-binding Rossmann-like Domain"/>
    <property type="match status" value="1"/>
</dbReference>
<dbReference type="CDD" id="cd08267">
    <property type="entry name" value="MDR1"/>
    <property type="match status" value="1"/>
</dbReference>
<dbReference type="InterPro" id="IPR050700">
    <property type="entry name" value="YIM1/Zinc_Alcohol_DH_Fams"/>
</dbReference>
<evidence type="ECO:0000313" key="3">
    <source>
        <dbReference type="Proteomes" id="UP001153069"/>
    </source>
</evidence>
<evidence type="ECO:0000313" key="2">
    <source>
        <dbReference type="EMBL" id="CAB9530154.1"/>
    </source>
</evidence>
<evidence type="ECO:0000259" key="1">
    <source>
        <dbReference type="SMART" id="SM00829"/>
    </source>
</evidence>
<name>A0A9N8F246_9STRA</name>
<dbReference type="Pfam" id="PF13602">
    <property type="entry name" value="ADH_zinc_N_2"/>
    <property type="match status" value="1"/>
</dbReference>
<organism evidence="2 3">
    <name type="scientific">Seminavis robusta</name>
    <dbReference type="NCBI Taxonomy" id="568900"/>
    <lineage>
        <taxon>Eukaryota</taxon>
        <taxon>Sar</taxon>
        <taxon>Stramenopiles</taxon>
        <taxon>Ochrophyta</taxon>
        <taxon>Bacillariophyta</taxon>
        <taxon>Bacillariophyceae</taxon>
        <taxon>Bacillariophycidae</taxon>
        <taxon>Naviculales</taxon>
        <taxon>Naviculaceae</taxon>
        <taxon>Seminavis</taxon>
    </lineage>
</organism>
<dbReference type="SUPFAM" id="SSF51735">
    <property type="entry name" value="NAD(P)-binding Rossmann-fold domains"/>
    <property type="match status" value="1"/>
</dbReference>
<keyword evidence="3" id="KW-1185">Reference proteome</keyword>
<proteinExistence type="predicted"/>
<dbReference type="PANTHER" id="PTHR11695:SF294">
    <property type="entry name" value="RETICULON-4-INTERACTING PROTEIN 1, MITOCHONDRIAL"/>
    <property type="match status" value="1"/>
</dbReference>
<dbReference type="OrthoDB" id="201656at2759"/>
<dbReference type="InterPro" id="IPR013154">
    <property type="entry name" value="ADH-like_N"/>
</dbReference>
<gene>
    <name evidence="2" type="ORF">SEMRO_2764_G336580.1</name>
</gene>
<dbReference type="PANTHER" id="PTHR11695">
    <property type="entry name" value="ALCOHOL DEHYDROGENASE RELATED"/>
    <property type="match status" value="1"/>
</dbReference>
<dbReference type="Proteomes" id="UP001153069">
    <property type="component" value="Unassembled WGS sequence"/>
</dbReference>
<dbReference type="GO" id="GO:0016491">
    <property type="term" value="F:oxidoreductase activity"/>
    <property type="evidence" value="ECO:0007669"/>
    <property type="project" value="InterPro"/>
</dbReference>
<accession>A0A9N8F246</accession>
<protein>
    <submittedName>
        <fullName evidence="2">Alkenal/one oxidoreductase, chloroplastic</fullName>
    </submittedName>
</protein>
<comment type="caution">
    <text evidence="2">The sequence shown here is derived from an EMBL/GenBank/DDBJ whole genome shotgun (WGS) entry which is preliminary data.</text>
</comment>
<sequence>MTDSTTLPKKMKAAIATGFGDIDKNIQVVEDWPVPTLKAKDDILVKVSACALAPGDVRVLSGKTDWIQLPKGGHPYVVGGDLSGVVISSNSKKFNPGDYVVSRFELPGPSGALGEYKVVKESLTEHCPESIDPIQSCGLTASTMAAKKIVDQCVNKGDRVLVIGGSGAVGSSVLQYAKIAGAAHIVAVSSQEDLCKSLGADSVIDYRNQNWWQMPEYQTDPFDVAIDLVGGENWEQGGCSGAAIKRKGIYVALPPGVQSEIELHGCWGLVSLSFQWLWLVLWTTLHPKVPRNVMPDGLDLRDGDLREMLNDVVEGRIKPVLDPSGPFEFNNDSVREAFHLQGSKHAHGKVVVKIADA</sequence>
<dbReference type="AlphaFoldDB" id="A0A9N8F246"/>
<dbReference type="SMART" id="SM00829">
    <property type="entry name" value="PKS_ER"/>
    <property type="match status" value="1"/>
</dbReference>
<dbReference type="SUPFAM" id="SSF50129">
    <property type="entry name" value="GroES-like"/>
    <property type="match status" value="1"/>
</dbReference>
<reference evidence="2" key="1">
    <citation type="submission" date="2020-06" db="EMBL/GenBank/DDBJ databases">
        <authorList>
            <consortium name="Plant Systems Biology data submission"/>
        </authorList>
    </citation>
    <scope>NUCLEOTIDE SEQUENCE</scope>
    <source>
        <strain evidence="2">D6</strain>
    </source>
</reference>
<dbReference type="Pfam" id="PF08240">
    <property type="entry name" value="ADH_N"/>
    <property type="match status" value="1"/>
</dbReference>
<dbReference type="GO" id="GO:0005739">
    <property type="term" value="C:mitochondrion"/>
    <property type="evidence" value="ECO:0007669"/>
    <property type="project" value="TreeGrafter"/>
</dbReference>
<dbReference type="InterPro" id="IPR020843">
    <property type="entry name" value="ER"/>
</dbReference>
<feature type="domain" description="Enoyl reductase (ER)" evidence="1">
    <location>
        <begin position="20"/>
        <end position="352"/>
    </location>
</feature>
<dbReference type="InterPro" id="IPR036291">
    <property type="entry name" value="NAD(P)-bd_dom_sf"/>
</dbReference>
<dbReference type="EMBL" id="CAICTM010002762">
    <property type="protein sequence ID" value="CAB9530154.1"/>
    <property type="molecule type" value="Genomic_DNA"/>
</dbReference>